<dbReference type="Proteomes" id="UP000011200">
    <property type="component" value="Chromosome"/>
</dbReference>
<feature type="transmembrane region" description="Helical" evidence="11">
    <location>
        <begin position="242"/>
        <end position="260"/>
    </location>
</feature>
<feature type="transmembrane region" description="Helical" evidence="11">
    <location>
        <begin position="190"/>
        <end position="209"/>
    </location>
</feature>
<dbReference type="PROSITE" id="PS00216">
    <property type="entry name" value="SUGAR_TRANSPORT_1"/>
    <property type="match status" value="1"/>
</dbReference>
<evidence type="ECO:0000256" key="3">
    <source>
        <dbReference type="ARBA" id="ARBA00022448"/>
    </source>
</evidence>
<dbReference type="GO" id="GO:0005886">
    <property type="term" value="C:plasma membrane"/>
    <property type="evidence" value="ECO:0007669"/>
    <property type="project" value="UniProtKB-SubCell"/>
</dbReference>
<feature type="transmembrane region" description="Helical" evidence="11">
    <location>
        <begin position="154"/>
        <end position="178"/>
    </location>
</feature>
<name>A0A2U9PIL7_MYCSE</name>
<dbReference type="EMBL" id="CP027541">
    <property type="protein sequence ID" value="AWT51577.1"/>
    <property type="molecule type" value="Genomic_DNA"/>
</dbReference>
<dbReference type="InterPro" id="IPR005829">
    <property type="entry name" value="Sugar_transporter_CS"/>
</dbReference>
<dbReference type="PROSITE" id="PS50850">
    <property type="entry name" value="MFS"/>
    <property type="match status" value="1"/>
</dbReference>
<accession>A0A2U9PIL7</accession>
<keyword evidence="5 11" id="KW-0812">Transmembrane</keyword>
<dbReference type="AlphaFoldDB" id="A0A2U9PIL7"/>
<dbReference type="InterPro" id="IPR036259">
    <property type="entry name" value="MFS_trans_sf"/>
</dbReference>
<protein>
    <recommendedName>
        <fullName evidence="10">Putative proline/betaine transporter</fullName>
    </recommendedName>
</protein>
<dbReference type="Gene3D" id="1.20.1250.20">
    <property type="entry name" value="MFS general substrate transporter like domains"/>
    <property type="match status" value="2"/>
</dbReference>
<keyword evidence="4" id="KW-1003">Cell membrane</keyword>
<feature type="transmembrane region" description="Helical" evidence="11">
    <location>
        <begin position="309"/>
        <end position="328"/>
    </location>
</feature>
<reference evidence="14" key="2">
    <citation type="submission" date="2018-03" db="EMBL/GenBank/DDBJ databases">
        <authorList>
            <person name="Derbyshire K."/>
            <person name="Gray T.A."/>
            <person name="Champion M."/>
        </authorList>
    </citation>
    <scope>NUCLEOTIDE SEQUENCE [LARGE SCALE GENOMIC DNA]</scope>
    <source>
        <strain evidence="14">MKD8</strain>
    </source>
</reference>
<evidence type="ECO:0000256" key="1">
    <source>
        <dbReference type="ARBA" id="ARBA00004651"/>
    </source>
</evidence>
<feature type="transmembrane region" description="Helical" evidence="11">
    <location>
        <begin position="334"/>
        <end position="352"/>
    </location>
</feature>
<keyword evidence="7 11" id="KW-1133">Transmembrane helix</keyword>
<dbReference type="PANTHER" id="PTHR43045">
    <property type="entry name" value="SHIKIMATE TRANSPORTER"/>
    <property type="match status" value="1"/>
</dbReference>
<evidence type="ECO:0000256" key="2">
    <source>
        <dbReference type="ARBA" id="ARBA00008240"/>
    </source>
</evidence>
<evidence type="ECO:0000256" key="7">
    <source>
        <dbReference type="ARBA" id="ARBA00022989"/>
    </source>
</evidence>
<dbReference type="FunFam" id="1.20.1250.20:FF:000001">
    <property type="entry name" value="Dicarboxylate MFS transporter"/>
    <property type="match status" value="1"/>
</dbReference>
<evidence type="ECO:0000256" key="11">
    <source>
        <dbReference type="SAM" id="Phobius"/>
    </source>
</evidence>
<feature type="transmembrane region" description="Helical" evidence="11">
    <location>
        <begin position="54"/>
        <end position="77"/>
    </location>
</feature>
<feature type="transmembrane region" description="Helical" evidence="11">
    <location>
        <begin position="378"/>
        <end position="397"/>
    </location>
</feature>
<dbReference type="PANTHER" id="PTHR43045:SF1">
    <property type="entry name" value="SHIKIMATE TRANSPORTER"/>
    <property type="match status" value="1"/>
</dbReference>
<proteinExistence type="inferred from homology"/>
<comment type="similarity">
    <text evidence="2">Belongs to the major facilitator superfamily. Metabolite:H+ Symporter (MHS) family (TC 2.A.1.6) family.</text>
</comment>
<evidence type="ECO:0000259" key="12">
    <source>
        <dbReference type="PROSITE" id="PS50850"/>
    </source>
</evidence>
<evidence type="ECO:0000256" key="8">
    <source>
        <dbReference type="ARBA" id="ARBA00023136"/>
    </source>
</evidence>
<evidence type="ECO:0000313" key="14">
    <source>
        <dbReference type="Proteomes" id="UP000011200"/>
    </source>
</evidence>
<feature type="transmembrane region" description="Helical" evidence="11">
    <location>
        <begin position="113"/>
        <end position="133"/>
    </location>
</feature>
<keyword evidence="6" id="KW-0769">Symport</keyword>
<dbReference type="CDD" id="cd17369">
    <property type="entry name" value="MFS_ShiA_like"/>
    <property type="match status" value="1"/>
</dbReference>
<evidence type="ECO:0000256" key="10">
    <source>
        <dbReference type="ARBA" id="ARBA00039918"/>
    </source>
</evidence>
<reference evidence="13 14" key="1">
    <citation type="journal article" date="2013" name="Genome Announc.">
        <title>Draft genome sequence of MKD8, a conjugal recipient Mycobacterium smegmatis strain.</title>
        <authorList>
            <person name="Gray T.A."/>
            <person name="Palumbo M.J."/>
            <person name="Derbyshire K.M."/>
        </authorList>
    </citation>
    <scope>NUCLEOTIDE SEQUENCE [LARGE SCALE GENOMIC DNA]</scope>
    <source>
        <strain evidence="13 14">MKD8</strain>
    </source>
</reference>
<keyword evidence="8 11" id="KW-0472">Membrane</keyword>
<dbReference type="SUPFAM" id="SSF103473">
    <property type="entry name" value="MFS general substrate transporter"/>
    <property type="match status" value="1"/>
</dbReference>
<dbReference type="InterPro" id="IPR011701">
    <property type="entry name" value="MFS"/>
</dbReference>
<evidence type="ECO:0000256" key="4">
    <source>
        <dbReference type="ARBA" id="ARBA00022475"/>
    </source>
</evidence>
<feature type="transmembrane region" description="Helical" evidence="11">
    <location>
        <begin position="89"/>
        <end position="107"/>
    </location>
</feature>
<gene>
    <name evidence="13" type="ORF">D806_005840</name>
</gene>
<dbReference type="GO" id="GO:0015293">
    <property type="term" value="F:symporter activity"/>
    <property type="evidence" value="ECO:0007669"/>
    <property type="project" value="UniProtKB-KW"/>
</dbReference>
<comment type="function">
    <text evidence="9">May be a proton symporter involved in the uptake of osmolytes such as proline and glycine betaine.</text>
</comment>
<feature type="domain" description="Major facilitator superfamily (MFS) profile" evidence="12">
    <location>
        <begin position="16"/>
        <end position="424"/>
    </location>
</feature>
<evidence type="ECO:0000256" key="6">
    <source>
        <dbReference type="ARBA" id="ARBA00022847"/>
    </source>
</evidence>
<organism evidence="13 14">
    <name type="scientific">Mycolicibacterium smegmatis (strain MKD8)</name>
    <name type="common">Mycobacterium smegmatis</name>
    <dbReference type="NCBI Taxonomy" id="1214915"/>
    <lineage>
        <taxon>Bacteria</taxon>
        <taxon>Bacillati</taxon>
        <taxon>Actinomycetota</taxon>
        <taxon>Actinomycetes</taxon>
        <taxon>Mycobacteriales</taxon>
        <taxon>Mycobacteriaceae</taxon>
        <taxon>Mycolicibacterium</taxon>
    </lineage>
</organism>
<keyword evidence="3" id="KW-0813">Transport</keyword>
<feature type="transmembrane region" description="Helical" evidence="11">
    <location>
        <begin position="403"/>
        <end position="423"/>
    </location>
</feature>
<dbReference type="InterPro" id="IPR020846">
    <property type="entry name" value="MFS_dom"/>
</dbReference>
<comment type="subcellular location">
    <subcellularLocation>
        <location evidence="1">Cell membrane</location>
        <topology evidence="1">Multi-pass membrane protein</topology>
    </subcellularLocation>
</comment>
<dbReference type="PROSITE" id="PS00217">
    <property type="entry name" value="SUGAR_TRANSPORT_2"/>
    <property type="match status" value="1"/>
</dbReference>
<dbReference type="RefSeq" id="WP_051065122.1">
    <property type="nucleotide sequence ID" value="NZ_CP027541.1"/>
</dbReference>
<evidence type="ECO:0000256" key="5">
    <source>
        <dbReference type="ARBA" id="ARBA00022692"/>
    </source>
</evidence>
<feature type="transmembrane region" description="Helical" evidence="11">
    <location>
        <begin position="31"/>
        <end position="48"/>
    </location>
</feature>
<feature type="transmembrane region" description="Helical" evidence="11">
    <location>
        <begin position="280"/>
        <end position="300"/>
    </location>
</feature>
<evidence type="ECO:0000256" key="9">
    <source>
        <dbReference type="ARBA" id="ARBA00037295"/>
    </source>
</evidence>
<dbReference type="Pfam" id="PF07690">
    <property type="entry name" value="MFS_1"/>
    <property type="match status" value="1"/>
</dbReference>
<evidence type="ECO:0000313" key="13">
    <source>
        <dbReference type="EMBL" id="AWT51577.1"/>
    </source>
</evidence>
<sequence length="442" mass="47144">MNTDQQAVSPKVLRRVLGATLVGSSLEWYDFFLYATASALVFGSVFFPTDDPSIGTLLALATFGVGFFARPVGAVVFGYIGDRYGRKPALVATLILMGVTTALIGLVPSYQTIGVWAPVCLVVLRLLQGFGAGAEHAGATVFSTEYASQGRRGVFGSFPSSGLYIGVLLSSSTFGLFAMLPEEQFVTWGWRIPFLVSFVLVGIGLFMRMRIAETPEFRQIVNKQQERSTSPLVAMFRHQWRSVLVVLGIVAGPFTATYVYQTYSLAYMRDRLEVSSSYGTTGLIIAALVATGMIPVAGWLSDLFGRRPIVILGSLASAGFAFPFFALLSTRSEIGVVVAMIGGIGIGVPLMLGPQGALLTELFSAENRFSGFSVSREIGALLFAGFTPMIAAVLVAAAGGNTWLVSLYVIVGCALTLVTAAMIRETADPRGTRRQTATVAHV</sequence>